<keyword evidence="7" id="KW-1185">Reference proteome</keyword>
<dbReference type="Pfam" id="PF07624">
    <property type="entry name" value="PSD2"/>
    <property type="match status" value="1"/>
</dbReference>
<protein>
    <recommendedName>
        <fullName evidence="8">Planctomycete cytochrome C</fullName>
    </recommendedName>
</protein>
<accession>A0A5C6B0D3</accession>
<evidence type="ECO:0000259" key="3">
    <source>
        <dbReference type="Pfam" id="PF07627"/>
    </source>
</evidence>
<dbReference type="InterPro" id="IPR011478">
    <property type="entry name" value="DUF1585"/>
</dbReference>
<sequence>MGYNGTSRLAPAHPTRRLMRKPKPCRRARWCSSGDEALSDFTLLLSAVLGMFFTTTLSCADDAWQRTLASALEHHCVHCHGQDGHAESDVNLVSMDAETLSTQVELVQQLIDVLDQHEMPPADEPDLNSDVRRSLVEGLKTIRDQSAAPRSYVKTPIRRMNRFQYNNAVQDLFELRCIVFTLPERMMRAHRGYFDPSTGKMPDVVYVGSRPLGKSQMIEPRLEGVAAFPQDLRAEHGFDNRGDHLSLSPLLMQSFLNLGDSITDSRDFNSINVGIWNSFFRSPKVRLEREPLRAEIQARVNPFLRRAFRGRVDTPTSDRYVGFALSQMDQGADFTEAMKRVAAAALASPRFLYLYDTNHGANELNNQDGRTYRIDDHEFASRLSFFLWGSSPDIALLDLADAGRLSQPDVVDEQVDRMFRDNNLKRFCDSFPSQWLQLERIISSVPDREKFDDFYFAKYRKSMHMMMEPLLLFETILIENRPIIELIDPSFTYRSGLLESFYGDLATVSESDRTKPSGEVGIATFTRRPITDRRTGGVITNAAVMTMTSGPHRTQPITRGAWIATAIFNDPPDPPPADVPPLAEKPAADEADMTLRERLAIHRQRADCRGCHEQIDPLGFALENFDPVGRWRDLYDNDREIDVSGQLFRKHDFVDVIQFKDAIVAEQRRFARAFTEHLLSFALARSLGPADQIAIEKIVRDAEQDDYRIQDLIKHIIHSEPFQTATYSSGTST</sequence>
<gene>
    <name evidence="6" type="ORF">Pla100_08090</name>
</gene>
<dbReference type="InterPro" id="IPR013042">
    <property type="entry name" value="DUF1592"/>
</dbReference>
<dbReference type="InterPro" id="IPR013043">
    <property type="entry name" value="DUF1595"/>
</dbReference>
<dbReference type="Pfam" id="PF07626">
    <property type="entry name" value="PSD3"/>
    <property type="match status" value="1"/>
</dbReference>
<evidence type="ECO:0000313" key="7">
    <source>
        <dbReference type="Proteomes" id="UP000316213"/>
    </source>
</evidence>
<comment type="caution">
    <text evidence="6">The sequence shown here is derived from an EMBL/GenBank/DDBJ whole genome shotgun (WGS) entry which is preliminary data.</text>
</comment>
<feature type="domain" description="DUF1587" evidence="2">
    <location>
        <begin position="224"/>
        <end position="264"/>
    </location>
</feature>
<dbReference type="EMBL" id="SJPM01000001">
    <property type="protein sequence ID" value="TWU03874.1"/>
    <property type="molecule type" value="Genomic_DNA"/>
</dbReference>
<evidence type="ECO:0000259" key="1">
    <source>
        <dbReference type="Pfam" id="PF07624"/>
    </source>
</evidence>
<name>A0A5C6B0D3_9BACT</name>
<dbReference type="AlphaFoldDB" id="A0A5C6B0D3"/>
<evidence type="ECO:0008006" key="8">
    <source>
        <dbReference type="Google" id="ProtNLM"/>
    </source>
</evidence>
<feature type="domain" description="DUF1595" evidence="5">
    <location>
        <begin position="298"/>
        <end position="355"/>
    </location>
</feature>
<feature type="domain" description="DUF1585" evidence="1">
    <location>
        <begin position="652"/>
        <end position="722"/>
    </location>
</feature>
<evidence type="ECO:0000313" key="6">
    <source>
        <dbReference type="EMBL" id="TWU03874.1"/>
    </source>
</evidence>
<feature type="domain" description="DUF1592" evidence="4">
    <location>
        <begin position="374"/>
        <end position="503"/>
    </location>
</feature>
<evidence type="ECO:0000259" key="2">
    <source>
        <dbReference type="Pfam" id="PF07626"/>
    </source>
</evidence>
<reference evidence="6 7" key="1">
    <citation type="submission" date="2019-02" db="EMBL/GenBank/DDBJ databases">
        <title>Deep-cultivation of Planctomycetes and their phenomic and genomic characterization uncovers novel biology.</title>
        <authorList>
            <person name="Wiegand S."/>
            <person name="Jogler M."/>
            <person name="Boedeker C."/>
            <person name="Pinto D."/>
            <person name="Vollmers J."/>
            <person name="Rivas-Marin E."/>
            <person name="Kohn T."/>
            <person name="Peeters S.H."/>
            <person name="Heuer A."/>
            <person name="Rast P."/>
            <person name="Oberbeckmann S."/>
            <person name="Bunk B."/>
            <person name="Jeske O."/>
            <person name="Meyerdierks A."/>
            <person name="Storesund J.E."/>
            <person name="Kallscheuer N."/>
            <person name="Luecker S."/>
            <person name="Lage O.M."/>
            <person name="Pohl T."/>
            <person name="Merkel B.J."/>
            <person name="Hornburger P."/>
            <person name="Mueller R.-W."/>
            <person name="Bruemmer F."/>
            <person name="Labrenz M."/>
            <person name="Spormann A.M."/>
            <person name="Op Den Camp H."/>
            <person name="Overmann J."/>
            <person name="Amann R."/>
            <person name="Jetten M.S.M."/>
            <person name="Mascher T."/>
            <person name="Medema M.H."/>
            <person name="Devos D.P."/>
            <person name="Kaster A.-K."/>
            <person name="Ovreas L."/>
            <person name="Rohde M."/>
            <person name="Galperin M.Y."/>
            <person name="Jogler C."/>
        </authorList>
    </citation>
    <scope>NUCLEOTIDE SEQUENCE [LARGE SCALE GENOMIC DNA]</scope>
    <source>
        <strain evidence="6 7">Pla100</strain>
    </source>
</reference>
<dbReference type="InterPro" id="IPR013039">
    <property type="entry name" value="DUF1588"/>
</dbReference>
<feature type="domain" description="DUF1588" evidence="3">
    <location>
        <begin position="536"/>
        <end position="633"/>
    </location>
</feature>
<dbReference type="InterPro" id="IPR013036">
    <property type="entry name" value="DUF1587"/>
</dbReference>
<dbReference type="Pfam" id="PF07627">
    <property type="entry name" value="PSCyt3"/>
    <property type="match status" value="1"/>
</dbReference>
<organism evidence="6 7">
    <name type="scientific">Neorhodopirellula pilleata</name>
    <dbReference type="NCBI Taxonomy" id="2714738"/>
    <lineage>
        <taxon>Bacteria</taxon>
        <taxon>Pseudomonadati</taxon>
        <taxon>Planctomycetota</taxon>
        <taxon>Planctomycetia</taxon>
        <taxon>Pirellulales</taxon>
        <taxon>Pirellulaceae</taxon>
        <taxon>Neorhodopirellula</taxon>
    </lineage>
</organism>
<dbReference type="Pfam" id="PF07637">
    <property type="entry name" value="PSD5"/>
    <property type="match status" value="1"/>
</dbReference>
<dbReference type="Pfam" id="PF07631">
    <property type="entry name" value="PSD4"/>
    <property type="match status" value="1"/>
</dbReference>
<evidence type="ECO:0000259" key="5">
    <source>
        <dbReference type="Pfam" id="PF07637"/>
    </source>
</evidence>
<proteinExistence type="predicted"/>
<dbReference type="Proteomes" id="UP000316213">
    <property type="component" value="Unassembled WGS sequence"/>
</dbReference>
<evidence type="ECO:0000259" key="4">
    <source>
        <dbReference type="Pfam" id="PF07631"/>
    </source>
</evidence>